<reference evidence="3" key="1">
    <citation type="submission" date="2020-05" db="EMBL/GenBank/DDBJ databases">
        <title>Phylogenomic resolution of chytrid fungi.</title>
        <authorList>
            <person name="Stajich J.E."/>
            <person name="Amses K."/>
            <person name="Simmons R."/>
            <person name="Seto K."/>
            <person name="Myers J."/>
            <person name="Bonds A."/>
            <person name="Quandt C.A."/>
            <person name="Barry K."/>
            <person name="Liu P."/>
            <person name="Grigoriev I."/>
            <person name="Longcore J.E."/>
            <person name="James T.Y."/>
        </authorList>
    </citation>
    <scope>NUCLEOTIDE SEQUENCE</scope>
    <source>
        <strain evidence="3">JEL0476</strain>
    </source>
</reference>
<name>A0AAD5TT39_9FUNG</name>
<organism evidence="3 4">
    <name type="scientific">Clydaea vesicula</name>
    <dbReference type="NCBI Taxonomy" id="447962"/>
    <lineage>
        <taxon>Eukaryota</taxon>
        <taxon>Fungi</taxon>
        <taxon>Fungi incertae sedis</taxon>
        <taxon>Chytridiomycota</taxon>
        <taxon>Chytridiomycota incertae sedis</taxon>
        <taxon>Chytridiomycetes</taxon>
        <taxon>Lobulomycetales</taxon>
        <taxon>Lobulomycetaceae</taxon>
        <taxon>Clydaea</taxon>
    </lineage>
</organism>
<evidence type="ECO:0000256" key="2">
    <source>
        <dbReference type="SAM" id="MobiDB-lite"/>
    </source>
</evidence>
<dbReference type="EMBL" id="JADGJW010001770">
    <property type="protein sequence ID" value="KAJ3201177.1"/>
    <property type="molecule type" value="Genomic_DNA"/>
</dbReference>
<keyword evidence="1" id="KW-0175">Coiled coil</keyword>
<evidence type="ECO:0000256" key="1">
    <source>
        <dbReference type="SAM" id="Coils"/>
    </source>
</evidence>
<evidence type="ECO:0000313" key="3">
    <source>
        <dbReference type="EMBL" id="KAJ3201177.1"/>
    </source>
</evidence>
<keyword evidence="4" id="KW-1185">Reference proteome</keyword>
<feature type="compositionally biased region" description="Polar residues" evidence="2">
    <location>
        <begin position="172"/>
        <end position="184"/>
    </location>
</feature>
<protein>
    <submittedName>
        <fullName evidence="3">Uncharacterized protein</fullName>
    </submittedName>
</protein>
<dbReference type="Proteomes" id="UP001211065">
    <property type="component" value="Unassembled WGS sequence"/>
</dbReference>
<feature type="region of interest" description="Disordered" evidence="2">
    <location>
        <begin position="169"/>
        <end position="188"/>
    </location>
</feature>
<gene>
    <name evidence="3" type="ORF">HK099_002348</name>
</gene>
<evidence type="ECO:0000313" key="4">
    <source>
        <dbReference type="Proteomes" id="UP001211065"/>
    </source>
</evidence>
<sequence length="434" mass="49781">MEAKKINKGYFKEKHFDDKESSLERVTNKAQKSQKVKNVVNRGEPISTEIAIGEIFQNTSYNQQPSDTKDTILTQNNYSDVFTNHNTDHLRETQHHHLHQPNSTHLNSSNQDEIFTNYEISNWSSQQVNYSTTAQKSGLNLHEFNETSQESLEIHMLELEMLGGGNQHHNHSSNGMDGNSTSILNPHAKRQPSDMTLFEVDQQQQTYPKNFNPINDISAFSSNPIGYSSSNWSNGYETSNYLDSATLHQSTTPTLQHQCGYNSDFYSADQQQHGISPSLLNLYPEDASRPLNFPPSYTQANPNLPQIYAPIQQDFQFQRLQQNNAASNNAKSAVNLRYSNLTKKIKKNNSVKPEKVPIIQDSLPSGQHFKRMLFKEKAIVKLNDLITENNKLKREVEQARILREKENMESNFYLETLDWLMTDLNKKHSPLQMD</sequence>
<dbReference type="AlphaFoldDB" id="A0AAD5TT39"/>
<comment type="caution">
    <text evidence="3">The sequence shown here is derived from an EMBL/GenBank/DDBJ whole genome shotgun (WGS) entry which is preliminary data.</text>
</comment>
<feature type="coiled-coil region" evidence="1">
    <location>
        <begin position="375"/>
        <end position="409"/>
    </location>
</feature>
<proteinExistence type="predicted"/>
<accession>A0AAD5TT39</accession>